<evidence type="ECO:0000313" key="2">
    <source>
        <dbReference type="EMBL" id="CAG8798809.1"/>
    </source>
</evidence>
<dbReference type="AlphaFoldDB" id="A0A9N9JXX2"/>
<feature type="non-terminal residue" evidence="2">
    <location>
        <position position="184"/>
    </location>
</feature>
<dbReference type="Proteomes" id="UP000789405">
    <property type="component" value="Unassembled WGS sequence"/>
</dbReference>
<feature type="coiled-coil region" evidence="1">
    <location>
        <begin position="63"/>
        <end position="90"/>
    </location>
</feature>
<reference evidence="2" key="1">
    <citation type="submission" date="2021-06" db="EMBL/GenBank/DDBJ databases">
        <authorList>
            <person name="Kallberg Y."/>
            <person name="Tangrot J."/>
            <person name="Rosling A."/>
        </authorList>
    </citation>
    <scope>NUCLEOTIDE SEQUENCE</scope>
    <source>
        <strain evidence="2">MA453B</strain>
    </source>
</reference>
<gene>
    <name evidence="2" type="ORF">DERYTH_LOCUS22949</name>
</gene>
<organism evidence="2 3">
    <name type="scientific">Dentiscutata erythropus</name>
    <dbReference type="NCBI Taxonomy" id="1348616"/>
    <lineage>
        <taxon>Eukaryota</taxon>
        <taxon>Fungi</taxon>
        <taxon>Fungi incertae sedis</taxon>
        <taxon>Mucoromycota</taxon>
        <taxon>Glomeromycotina</taxon>
        <taxon>Glomeromycetes</taxon>
        <taxon>Diversisporales</taxon>
        <taxon>Gigasporaceae</taxon>
        <taxon>Dentiscutata</taxon>
    </lineage>
</organism>
<accession>A0A9N9JXX2</accession>
<keyword evidence="3" id="KW-1185">Reference proteome</keyword>
<protein>
    <submittedName>
        <fullName evidence="2">20218_t:CDS:1</fullName>
    </submittedName>
</protein>
<proteinExistence type="predicted"/>
<comment type="caution">
    <text evidence="2">The sequence shown here is derived from an EMBL/GenBank/DDBJ whole genome shotgun (WGS) entry which is preliminary data.</text>
</comment>
<evidence type="ECO:0000256" key="1">
    <source>
        <dbReference type="SAM" id="Coils"/>
    </source>
</evidence>
<keyword evidence="1" id="KW-0175">Coiled coil</keyword>
<name>A0A9N9JXX2_9GLOM</name>
<dbReference type="EMBL" id="CAJVPY010033305">
    <property type="protein sequence ID" value="CAG8798809.1"/>
    <property type="molecule type" value="Genomic_DNA"/>
</dbReference>
<evidence type="ECO:0000313" key="3">
    <source>
        <dbReference type="Proteomes" id="UP000789405"/>
    </source>
</evidence>
<sequence>NMTKGSQFSKNSCNAFNKDVKLRYPDNKQYTPDSFKIKNENNKELRQFKKRYSSNNNYTPTLMRELEILKNTHNRKLQDFSNELENQRDLKHIKRSKTIPYYSEQQKPQDYGCYSMQYSNLHTLPCYYSANCEFSMLVDKHLWLYLPEQLAFLEENNTNDMNLENQYFYDIANIVGLPSIHEDS</sequence>
<feature type="non-terminal residue" evidence="2">
    <location>
        <position position="1"/>
    </location>
</feature>
<dbReference type="OrthoDB" id="2434190at2759"/>